<accession>A0A1Y2CTL0</accession>
<dbReference type="InterPro" id="IPR014721">
    <property type="entry name" value="Ribsml_uS5_D2-typ_fold_subgr"/>
</dbReference>
<evidence type="ECO:0000256" key="1">
    <source>
        <dbReference type="ARBA" id="ARBA00022517"/>
    </source>
</evidence>
<dbReference type="PANTHER" id="PTHR42908">
    <property type="entry name" value="TRANSLATION ELONGATION FACTOR-RELATED"/>
    <property type="match status" value="1"/>
</dbReference>
<dbReference type="SMART" id="SM00838">
    <property type="entry name" value="EFG_C"/>
    <property type="match status" value="1"/>
</dbReference>
<dbReference type="InterPro" id="IPR056752">
    <property type="entry name" value="EFL1"/>
</dbReference>
<evidence type="ECO:0000313" key="8">
    <source>
        <dbReference type="EMBL" id="ORY50361.1"/>
    </source>
</evidence>
<dbReference type="InterPro" id="IPR035647">
    <property type="entry name" value="EFG_III/V"/>
</dbReference>
<proteinExistence type="predicted"/>
<dbReference type="InterPro" id="IPR000795">
    <property type="entry name" value="T_Tr_GTP-bd_dom"/>
</dbReference>
<dbReference type="GO" id="GO:0043022">
    <property type="term" value="F:ribosome binding"/>
    <property type="evidence" value="ECO:0007669"/>
    <property type="project" value="TreeGrafter"/>
</dbReference>
<sequence>MDSIRKQLKLLQRKQENIRNICILAHVDHGKTTLSDSLLASNGIISNKLAGKVRYLDSRDDEIERGITMKSSGVSLLFRTLSQNSATKETLPPQATTDYLINLIDSPGHVDFASEVSTASRLCDGCLGVCTQTHTNVRPILVINKIDRLITQLKMSTHEAYSHMSMILGDVNAIVGTFHNENLIADEPEKLARAVDDWILEDRDDEHLYFSPEKGNVVFASAIDGWAFHLCIQLNVKEESLMKVLWGDWYLDPKTKRAVGPKGLKGRPLKPFFVQFILDNLWAVYDSIIPRDLKAKDPKPVLQTVMNQWLPLSATILQATVEVLPSPIEAQRVRIPNLLNTLPPLSLTANTQEGQGFTPEEEAMIQCNASSPHTIAYVSKMFAVPADVIASSLKSAAGGVAGSTSDRVQLSSEDAREQRRLAMVAERAARRKAELEGSVGPSGVQIQQQENANDAPVAISAATKAEEVPEDETLIGFARCYSGTVKVGQTLHVLGPKYHPSKPDLYRTEVVISKLYMLMGRDAGGNMFGIGGLDGHVLKSGTLASSTQVRSFGGVSGDAPILRVALEPYNPSEMNKLVEGLQLLNQADPCVEVVLQETGEHVIITAGALHLEAWIHQILFQKLTLTFAKIEIQVSEPIVPFRETISIYPAIVAQDKSASTLPTGTIVASSQGNLATIRIRAVPIPKSVLAFLDSNSRRLKAMTDADQLGAENETARADFIAELTAQFEEAKKEGTLVEKELWEDIGSRILSFGPKEIGPNLLISSSPSITNAWKDNFGAAKTRGRKESNLPIASEGTDDGGDDGTDEPKLLRAVTAKDYEGSIAIGFQLAMLTGPLCNEPMMGVAIFLESFELNVEGADNRQIGLLPGQIMATMRESCRQAFLKWSPRLALAMYSCDLQAPSDVLGKVYAVLNKRRGRIISEEIKDGTPFFQIKSMLPVIESFGFSDDIRKRTAGTASPQLIFSGFEVLDLDPFWVPTTQEELEDLGEKADRENVAKKYMEGVRKRKGLFIEKKIVEHAEKQRTLKQK</sequence>
<dbReference type="GO" id="GO:0042256">
    <property type="term" value="P:cytosolic ribosome assembly"/>
    <property type="evidence" value="ECO:0007669"/>
    <property type="project" value="TreeGrafter"/>
</dbReference>
<evidence type="ECO:0000256" key="3">
    <source>
        <dbReference type="ARBA" id="ARBA00022801"/>
    </source>
</evidence>
<dbReference type="SUPFAM" id="SSF54980">
    <property type="entry name" value="EF-G C-terminal domain-like"/>
    <property type="match status" value="2"/>
</dbReference>
<dbReference type="InterPro" id="IPR027417">
    <property type="entry name" value="P-loop_NTPase"/>
</dbReference>
<keyword evidence="9" id="KW-1185">Reference proteome</keyword>
<keyword evidence="3 8" id="KW-0378">Hydrolase</keyword>
<dbReference type="Gene3D" id="3.30.230.10">
    <property type="match status" value="1"/>
</dbReference>
<feature type="domain" description="Tr-type G" evidence="7">
    <location>
        <begin position="16"/>
        <end position="254"/>
    </location>
</feature>
<dbReference type="STRING" id="329046.A0A1Y2CTL0"/>
<evidence type="ECO:0000256" key="4">
    <source>
        <dbReference type="ARBA" id="ARBA00023134"/>
    </source>
</evidence>
<dbReference type="FunFam" id="3.30.70.240:FF:000006">
    <property type="entry name" value="Elongation factor like GTPase 1"/>
    <property type="match status" value="1"/>
</dbReference>
<dbReference type="FunFam" id="3.30.70.870:FF:000002">
    <property type="entry name" value="Translation elongation factor 2"/>
    <property type="match status" value="1"/>
</dbReference>
<dbReference type="GO" id="GO:0003924">
    <property type="term" value="F:GTPase activity"/>
    <property type="evidence" value="ECO:0007669"/>
    <property type="project" value="InterPro"/>
</dbReference>
<dbReference type="Gene3D" id="2.40.30.10">
    <property type="entry name" value="Translation factors"/>
    <property type="match status" value="1"/>
</dbReference>
<dbReference type="InterPro" id="IPR009000">
    <property type="entry name" value="Transl_B-barrel_sf"/>
</dbReference>
<evidence type="ECO:0000256" key="5">
    <source>
        <dbReference type="ARBA" id="ARBA00081809"/>
    </source>
</evidence>
<keyword evidence="4" id="KW-0342">GTP-binding</keyword>
<dbReference type="GO" id="GO:1990904">
    <property type="term" value="C:ribonucleoprotein complex"/>
    <property type="evidence" value="ECO:0007669"/>
    <property type="project" value="TreeGrafter"/>
</dbReference>
<dbReference type="PANTHER" id="PTHR42908:SF3">
    <property type="entry name" value="ELONGATION FACTOR-LIKE GTPASE 1"/>
    <property type="match status" value="1"/>
</dbReference>
<dbReference type="Gene3D" id="3.40.50.300">
    <property type="entry name" value="P-loop containing nucleotide triphosphate hydrolases"/>
    <property type="match status" value="1"/>
</dbReference>
<dbReference type="InterPro" id="IPR041095">
    <property type="entry name" value="EFG_II"/>
</dbReference>
<dbReference type="CDD" id="cd04096">
    <property type="entry name" value="eEF2_snRNP_like_C"/>
    <property type="match status" value="1"/>
</dbReference>
<evidence type="ECO:0000313" key="9">
    <source>
        <dbReference type="Proteomes" id="UP000193642"/>
    </source>
</evidence>
<dbReference type="Pfam" id="PF14492">
    <property type="entry name" value="EFG_III"/>
    <property type="match status" value="1"/>
</dbReference>
<dbReference type="Pfam" id="PF25118">
    <property type="entry name" value="EFL1"/>
    <property type="match status" value="1"/>
</dbReference>
<organism evidence="8 9">
    <name type="scientific">Rhizoclosmatium globosum</name>
    <dbReference type="NCBI Taxonomy" id="329046"/>
    <lineage>
        <taxon>Eukaryota</taxon>
        <taxon>Fungi</taxon>
        <taxon>Fungi incertae sedis</taxon>
        <taxon>Chytridiomycota</taxon>
        <taxon>Chytridiomycota incertae sedis</taxon>
        <taxon>Chytridiomycetes</taxon>
        <taxon>Chytridiales</taxon>
        <taxon>Chytriomycetaceae</taxon>
        <taxon>Rhizoclosmatium</taxon>
    </lineage>
</organism>
<dbReference type="AlphaFoldDB" id="A0A1Y2CTL0"/>
<dbReference type="CDD" id="cd16268">
    <property type="entry name" value="EF2_II"/>
    <property type="match status" value="1"/>
</dbReference>
<dbReference type="Pfam" id="PF00009">
    <property type="entry name" value="GTP_EFTU"/>
    <property type="match status" value="1"/>
</dbReference>
<evidence type="ECO:0000256" key="2">
    <source>
        <dbReference type="ARBA" id="ARBA00022741"/>
    </source>
</evidence>
<dbReference type="Proteomes" id="UP000193642">
    <property type="component" value="Unassembled WGS sequence"/>
</dbReference>
<dbReference type="PROSITE" id="PS51722">
    <property type="entry name" value="G_TR_2"/>
    <property type="match status" value="1"/>
</dbReference>
<keyword evidence="1" id="KW-0690">Ribosome biogenesis</keyword>
<dbReference type="PRINTS" id="PR00315">
    <property type="entry name" value="ELONGATNFCT"/>
</dbReference>
<dbReference type="InterPro" id="IPR020568">
    <property type="entry name" value="Ribosomal_Su5_D2-typ_SF"/>
</dbReference>
<dbReference type="OrthoDB" id="364892at2759"/>
<dbReference type="InterPro" id="IPR000640">
    <property type="entry name" value="EFG_V-like"/>
</dbReference>
<name>A0A1Y2CTL0_9FUNG</name>
<feature type="compositionally biased region" description="Acidic residues" evidence="6">
    <location>
        <begin position="796"/>
        <end position="805"/>
    </location>
</feature>
<evidence type="ECO:0000259" key="7">
    <source>
        <dbReference type="PROSITE" id="PS51722"/>
    </source>
</evidence>
<dbReference type="SUPFAM" id="SSF54211">
    <property type="entry name" value="Ribosomal protein S5 domain 2-like"/>
    <property type="match status" value="1"/>
</dbReference>
<comment type="caution">
    <text evidence="8">The sequence shown here is derived from an EMBL/GenBank/DDBJ whole genome shotgun (WGS) entry which is preliminary data.</text>
</comment>
<dbReference type="GO" id="GO:0005829">
    <property type="term" value="C:cytosol"/>
    <property type="evidence" value="ECO:0007669"/>
    <property type="project" value="TreeGrafter"/>
</dbReference>
<dbReference type="Pfam" id="PF00679">
    <property type="entry name" value="EFG_C"/>
    <property type="match status" value="1"/>
</dbReference>
<dbReference type="Gene3D" id="3.30.70.870">
    <property type="entry name" value="Elongation Factor G (Translational Gtpase), domain 3"/>
    <property type="match status" value="1"/>
</dbReference>
<dbReference type="Gene3D" id="3.30.70.240">
    <property type="match status" value="1"/>
</dbReference>
<gene>
    <name evidence="8" type="ORF">BCR33DRAFT_752990</name>
</gene>
<evidence type="ECO:0000256" key="6">
    <source>
        <dbReference type="SAM" id="MobiDB-lite"/>
    </source>
</evidence>
<dbReference type="EMBL" id="MCGO01000007">
    <property type="protein sequence ID" value="ORY50361.1"/>
    <property type="molecule type" value="Genomic_DNA"/>
</dbReference>
<dbReference type="SUPFAM" id="SSF52540">
    <property type="entry name" value="P-loop containing nucleoside triphosphate hydrolases"/>
    <property type="match status" value="1"/>
</dbReference>
<protein>
    <recommendedName>
        <fullName evidence="5">Elongation factor-like 1</fullName>
    </recommendedName>
</protein>
<keyword evidence="2" id="KW-0547">Nucleotide-binding</keyword>
<feature type="region of interest" description="Disordered" evidence="6">
    <location>
        <begin position="780"/>
        <end position="808"/>
    </location>
</feature>
<dbReference type="CDD" id="cd01681">
    <property type="entry name" value="aeEF2_snRNP_like_IV"/>
    <property type="match status" value="1"/>
</dbReference>
<reference evidence="8 9" key="1">
    <citation type="submission" date="2016-07" db="EMBL/GenBank/DDBJ databases">
        <title>Pervasive Adenine N6-methylation of Active Genes in Fungi.</title>
        <authorList>
            <consortium name="DOE Joint Genome Institute"/>
            <person name="Mondo S.J."/>
            <person name="Dannebaum R.O."/>
            <person name="Kuo R.C."/>
            <person name="Labutti K."/>
            <person name="Haridas S."/>
            <person name="Kuo A."/>
            <person name="Salamov A."/>
            <person name="Ahrendt S.R."/>
            <person name="Lipzen A."/>
            <person name="Sullivan W."/>
            <person name="Andreopoulos W.B."/>
            <person name="Clum A."/>
            <person name="Lindquist E."/>
            <person name="Daum C."/>
            <person name="Ramamoorthy G.K."/>
            <person name="Gryganskyi A."/>
            <person name="Culley D."/>
            <person name="Magnuson J.K."/>
            <person name="James T.Y."/>
            <person name="O'Malley M.A."/>
            <person name="Stajich J.E."/>
            <person name="Spatafora J.W."/>
            <person name="Visel A."/>
            <person name="Grigoriev I.V."/>
        </authorList>
    </citation>
    <scope>NUCLEOTIDE SEQUENCE [LARGE SCALE GENOMIC DNA]</scope>
    <source>
        <strain evidence="8 9">JEL800</strain>
    </source>
</reference>
<dbReference type="GO" id="GO:0005525">
    <property type="term" value="F:GTP binding"/>
    <property type="evidence" value="ECO:0007669"/>
    <property type="project" value="UniProtKB-KW"/>
</dbReference>
<dbReference type="CDD" id="cd16261">
    <property type="entry name" value="EF2_snRNP_III"/>
    <property type="match status" value="1"/>
</dbReference>
<dbReference type="SUPFAM" id="SSF50447">
    <property type="entry name" value="Translation proteins"/>
    <property type="match status" value="1"/>
</dbReference>